<evidence type="ECO:0000313" key="4">
    <source>
        <dbReference type="Proteomes" id="UP000298631"/>
    </source>
</evidence>
<dbReference type="PROSITE" id="PS51724">
    <property type="entry name" value="SPOR"/>
    <property type="match status" value="1"/>
</dbReference>
<keyword evidence="4" id="KW-1185">Reference proteome</keyword>
<evidence type="ECO:0000313" key="3">
    <source>
        <dbReference type="EMBL" id="QCO56825.1"/>
    </source>
</evidence>
<feature type="domain" description="SPOR" evidence="2">
    <location>
        <begin position="206"/>
        <end position="291"/>
    </location>
</feature>
<gene>
    <name evidence="3" type="ORF">EOK75_13510</name>
</gene>
<dbReference type="InterPro" id="IPR007730">
    <property type="entry name" value="SPOR-like_dom"/>
</dbReference>
<name>A0A4P8EJE7_9RHOB</name>
<dbReference type="KEGG" id="pseb:EOK75_13510"/>
<dbReference type="EMBL" id="CP039965">
    <property type="protein sequence ID" value="QCO56825.1"/>
    <property type="molecule type" value="Genomic_DNA"/>
</dbReference>
<dbReference type="OrthoDB" id="8479416at2"/>
<dbReference type="Proteomes" id="UP000298631">
    <property type="component" value="Plasmid unnamed1"/>
</dbReference>
<evidence type="ECO:0000259" key="2">
    <source>
        <dbReference type="PROSITE" id="PS51724"/>
    </source>
</evidence>
<dbReference type="Pfam" id="PF05036">
    <property type="entry name" value="SPOR"/>
    <property type="match status" value="1"/>
</dbReference>
<keyword evidence="1" id="KW-1133">Transmembrane helix</keyword>
<keyword evidence="1" id="KW-0472">Membrane</keyword>
<keyword evidence="3" id="KW-0614">Plasmid</keyword>
<reference evidence="3 4" key="1">
    <citation type="submission" date="2019-05" db="EMBL/GenBank/DDBJ databases">
        <title>Pseudorhodobacter turbinis sp. nov., isolated from the gut of the Korean turban shell.</title>
        <authorList>
            <person name="Jeong Y.-S."/>
            <person name="Kang W.-R."/>
            <person name="Bae J.-W."/>
        </authorList>
    </citation>
    <scope>NUCLEOTIDE SEQUENCE [LARGE SCALE GENOMIC DNA]</scope>
    <source>
        <strain evidence="3 4">S12M18</strain>
        <plasmid evidence="3 4">unnamed1</plasmid>
    </source>
</reference>
<dbReference type="GO" id="GO:0042834">
    <property type="term" value="F:peptidoglycan binding"/>
    <property type="evidence" value="ECO:0007669"/>
    <property type="project" value="InterPro"/>
</dbReference>
<sequence length="291" mass="29866">MADVEFDGFDGDFGTPIGMGARTARLIGMAGAATSIALVLGLGYWGYRLAVRDMTGIPVVRAMEGPMRVAPEDPGGVIASNQGLSVNAVAEDGGISAPADRLILAPEPVGLTEDDTTVAAATGTDLPANGGMTLDADTDINALADMLAEGSVALSADIGTPAEAAPEPAFNLPKGALAQSPRPRARPSGVVTLARAPVATEITGENLASGTRLVQLGAFDSAEIARKEWDRLAGKFGDLLVGKTRIVQSAKSGGRTFYRLRAAGFDDEADSRRFCSALVAERAACIPVAVR</sequence>
<dbReference type="InterPro" id="IPR036680">
    <property type="entry name" value="SPOR-like_sf"/>
</dbReference>
<evidence type="ECO:0000256" key="1">
    <source>
        <dbReference type="SAM" id="Phobius"/>
    </source>
</evidence>
<dbReference type="Gene3D" id="3.30.70.1070">
    <property type="entry name" value="Sporulation related repeat"/>
    <property type="match status" value="1"/>
</dbReference>
<feature type="transmembrane region" description="Helical" evidence="1">
    <location>
        <begin position="26"/>
        <end position="47"/>
    </location>
</feature>
<dbReference type="AlphaFoldDB" id="A0A4P8EJE7"/>
<organism evidence="3 4">
    <name type="scientific">Pseudorhodobacter turbinis</name>
    <dbReference type="NCBI Taxonomy" id="2500533"/>
    <lineage>
        <taxon>Bacteria</taxon>
        <taxon>Pseudomonadati</taxon>
        <taxon>Pseudomonadota</taxon>
        <taxon>Alphaproteobacteria</taxon>
        <taxon>Rhodobacterales</taxon>
        <taxon>Paracoccaceae</taxon>
        <taxon>Pseudorhodobacter</taxon>
    </lineage>
</organism>
<geneLocation type="plasmid" evidence="3 4">
    <name>unnamed1</name>
</geneLocation>
<accession>A0A4P8EJE7</accession>
<dbReference type="RefSeq" id="WP_137194612.1">
    <property type="nucleotide sequence ID" value="NZ_CP039965.1"/>
</dbReference>
<protein>
    <submittedName>
        <fullName evidence="3">SPOR domain-containing protein</fullName>
    </submittedName>
</protein>
<keyword evidence="1" id="KW-0812">Transmembrane</keyword>
<proteinExistence type="predicted"/>